<organism evidence="9 10">
    <name type="scientific">Neohortaea acidophila</name>
    <dbReference type="NCBI Taxonomy" id="245834"/>
    <lineage>
        <taxon>Eukaryota</taxon>
        <taxon>Fungi</taxon>
        <taxon>Dikarya</taxon>
        <taxon>Ascomycota</taxon>
        <taxon>Pezizomycotina</taxon>
        <taxon>Dothideomycetes</taxon>
        <taxon>Dothideomycetidae</taxon>
        <taxon>Mycosphaerellales</taxon>
        <taxon>Teratosphaeriaceae</taxon>
        <taxon>Neohortaea</taxon>
    </lineage>
</organism>
<keyword evidence="7" id="KW-0732">Signal</keyword>
<dbReference type="InterPro" id="IPR023828">
    <property type="entry name" value="Peptidase_S8_Ser-AS"/>
</dbReference>
<dbReference type="CDD" id="cd04077">
    <property type="entry name" value="Peptidases_S8_PCSK9_ProteinaseK_like"/>
    <property type="match status" value="1"/>
</dbReference>
<dbReference type="RefSeq" id="XP_033587030.1">
    <property type="nucleotide sequence ID" value="XM_033734311.1"/>
</dbReference>
<keyword evidence="2 5" id="KW-0645">Protease</keyword>
<dbReference type="Gene3D" id="3.40.50.200">
    <property type="entry name" value="Peptidase S8/S53 domain"/>
    <property type="match status" value="1"/>
</dbReference>
<accession>A0A6A6PK78</accession>
<dbReference type="PANTHER" id="PTHR43806:SF11">
    <property type="entry name" value="CEREVISIN-RELATED"/>
    <property type="match status" value="1"/>
</dbReference>
<evidence type="ECO:0000256" key="1">
    <source>
        <dbReference type="ARBA" id="ARBA00011073"/>
    </source>
</evidence>
<feature type="chain" id="PRO_5025529568" evidence="7">
    <location>
        <begin position="24"/>
        <end position="414"/>
    </location>
</feature>
<dbReference type="Proteomes" id="UP000799767">
    <property type="component" value="Unassembled WGS sequence"/>
</dbReference>
<dbReference type="SUPFAM" id="SSF52743">
    <property type="entry name" value="Subtilisin-like"/>
    <property type="match status" value="1"/>
</dbReference>
<evidence type="ECO:0000256" key="7">
    <source>
        <dbReference type="SAM" id="SignalP"/>
    </source>
</evidence>
<protein>
    <submittedName>
        <fullName evidence="9">Peptidase S8/S53 domain-containing protein</fullName>
    </submittedName>
</protein>
<name>A0A6A6PK78_9PEZI</name>
<comment type="similarity">
    <text evidence="1 5 6">Belongs to the peptidase S8 family.</text>
</comment>
<evidence type="ECO:0000313" key="10">
    <source>
        <dbReference type="Proteomes" id="UP000799767"/>
    </source>
</evidence>
<dbReference type="Pfam" id="PF00082">
    <property type="entry name" value="Peptidase_S8"/>
    <property type="match status" value="1"/>
</dbReference>
<feature type="domain" description="Peptidase S8/S53" evidence="8">
    <location>
        <begin position="185"/>
        <end position="396"/>
    </location>
</feature>
<evidence type="ECO:0000256" key="4">
    <source>
        <dbReference type="ARBA" id="ARBA00022825"/>
    </source>
</evidence>
<dbReference type="GeneID" id="54475313"/>
<evidence type="ECO:0000256" key="2">
    <source>
        <dbReference type="ARBA" id="ARBA00022670"/>
    </source>
</evidence>
<evidence type="ECO:0000259" key="8">
    <source>
        <dbReference type="Pfam" id="PF00082"/>
    </source>
</evidence>
<dbReference type="PRINTS" id="PR00723">
    <property type="entry name" value="SUBTILISIN"/>
</dbReference>
<dbReference type="PROSITE" id="PS00137">
    <property type="entry name" value="SUBTILASE_HIS"/>
    <property type="match status" value="1"/>
</dbReference>
<keyword evidence="4 5" id="KW-0720">Serine protease</keyword>
<dbReference type="GO" id="GO:0006508">
    <property type="term" value="P:proteolysis"/>
    <property type="evidence" value="ECO:0007669"/>
    <property type="project" value="UniProtKB-KW"/>
</dbReference>
<dbReference type="PROSITE" id="PS00136">
    <property type="entry name" value="SUBTILASE_ASP"/>
    <property type="match status" value="1"/>
</dbReference>
<feature type="active site" description="Charge relay system" evidence="5">
    <location>
        <position position="164"/>
    </location>
</feature>
<dbReference type="PROSITE" id="PS00138">
    <property type="entry name" value="SUBTILASE_SER"/>
    <property type="match status" value="1"/>
</dbReference>
<dbReference type="InterPro" id="IPR036852">
    <property type="entry name" value="Peptidase_S8/S53_dom_sf"/>
</dbReference>
<dbReference type="SUPFAM" id="SSF54897">
    <property type="entry name" value="Protease propeptides/inhibitors"/>
    <property type="match status" value="1"/>
</dbReference>
<reference evidence="9" key="1">
    <citation type="journal article" date="2020" name="Stud. Mycol.">
        <title>101 Dothideomycetes genomes: a test case for predicting lifestyles and emergence of pathogens.</title>
        <authorList>
            <person name="Haridas S."/>
            <person name="Albert R."/>
            <person name="Binder M."/>
            <person name="Bloem J."/>
            <person name="Labutti K."/>
            <person name="Salamov A."/>
            <person name="Andreopoulos B."/>
            <person name="Baker S."/>
            <person name="Barry K."/>
            <person name="Bills G."/>
            <person name="Bluhm B."/>
            <person name="Cannon C."/>
            <person name="Castanera R."/>
            <person name="Culley D."/>
            <person name="Daum C."/>
            <person name="Ezra D."/>
            <person name="Gonzalez J."/>
            <person name="Henrissat B."/>
            <person name="Kuo A."/>
            <person name="Liang C."/>
            <person name="Lipzen A."/>
            <person name="Lutzoni F."/>
            <person name="Magnuson J."/>
            <person name="Mondo S."/>
            <person name="Nolan M."/>
            <person name="Ohm R."/>
            <person name="Pangilinan J."/>
            <person name="Park H.-J."/>
            <person name="Ramirez L."/>
            <person name="Alfaro M."/>
            <person name="Sun H."/>
            <person name="Tritt A."/>
            <person name="Yoshinaga Y."/>
            <person name="Zwiers L.-H."/>
            <person name="Turgeon B."/>
            <person name="Goodwin S."/>
            <person name="Spatafora J."/>
            <person name="Crous P."/>
            <person name="Grigoriev I."/>
        </authorList>
    </citation>
    <scope>NUCLEOTIDE SEQUENCE</scope>
    <source>
        <strain evidence="9">CBS 113389</strain>
    </source>
</reference>
<sequence>MTMDEVMKILIFLCLLFWPRIFAAPLSGHHTSTEHIVIIDKDHPTRPRITDVLRKVGLHEAHPNIKHIYYNSAFHGFAATIPTTHVDILGHMPEITLVEQTTSINTASILIPESGAFDTRNSAPWGLQRISTPSSVAGDPSNLNFTYAFGNANLGANADIYIIDTGIYTANNVFGGRAEMLWSFDGNLNDTDGHGTHVSGIAGGAVLGVASNANIFGLKALDGSGGGTTSDVIKAIDLVVRRHETRRATNCTTGSVISMSLASTGVVQSLNHAIYAAATKAKIHSVVAAGNNAGSPNACSISPASAGGTNGPALSVGAIDITSSPASFTNYGACVDLFAPGVDVISSWIGAPDRVASLDGTSMSTPHVTGLVAYAMANETLAGDPWAMKEYIRGTAVEVRGGVLVANNGVLSDG</sequence>
<evidence type="ECO:0000256" key="3">
    <source>
        <dbReference type="ARBA" id="ARBA00022801"/>
    </source>
</evidence>
<dbReference type="EMBL" id="MU001639">
    <property type="protein sequence ID" value="KAF2480460.1"/>
    <property type="molecule type" value="Genomic_DNA"/>
</dbReference>
<dbReference type="InterPro" id="IPR050131">
    <property type="entry name" value="Peptidase_S8_subtilisin-like"/>
</dbReference>
<keyword evidence="10" id="KW-1185">Reference proteome</keyword>
<dbReference type="OrthoDB" id="206201at2759"/>
<evidence type="ECO:0000256" key="5">
    <source>
        <dbReference type="PROSITE-ProRule" id="PRU01240"/>
    </source>
</evidence>
<dbReference type="GO" id="GO:0004252">
    <property type="term" value="F:serine-type endopeptidase activity"/>
    <property type="evidence" value="ECO:0007669"/>
    <property type="project" value="UniProtKB-UniRule"/>
</dbReference>
<dbReference type="InterPro" id="IPR023827">
    <property type="entry name" value="Peptidase_S8_Asp-AS"/>
</dbReference>
<dbReference type="PANTHER" id="PTHR43806">
    <property type="entry name" value="PEPTIDASE S8"/>
    <property type="match status" value="1"/>
</dbReference>
<dbReference type="InterPro" id="IPR034193">
    <property type="entry name" value="PCSK9_ProteinaseK-like"/>
</dbReference>
<feature type="active site" description="Charge relay system" evidence="5">
    <location>
        <position position="194"/>
    </location>
</feature>
<proteinExistence type="inferred from homology"/>
<evidence type="ECO:0000313" key="9">
    <source>
        <dbReference type="EMBL" id="KAF2480460.1"/>
    </source>
</evidence>
<feature type="active site" description="Charge relay system" evidence="5">
    <location>
        <position position="362"/>
    </location>
</feature>
<dbReference type="InterPro" id="IPR022398">
    <property type="entry name" value="Peptidase_S8_His-AS"/>
</dbReference>
<gene>
    <name evidence="9" type="ORF">BDY17DRAFT_301814</name>
</gene>
<dbReference type="AlphaFoldDB" id="A0A6A6PK78"/>
<keyword evidence="3 5" id="KW-0378">Hydrolase</keyword>
<evidence type="ECO:0000256" key="6">
    <source>
        <dbReference type="RuleBase" id="RU003355"/>
    </source>
</evidence>
<dbReference type="InterPro" id="IPR015500">
    <property type="entry name" value="Peptidase_S8_subtilisin-rel"/>
</dbReference>
<dbReference type="PROSITE" id="PS51892">
    <property type="entry name" value="SUBTILASE"/>
    <property type="match status" value="1"/>
</dbReference>
<dbReference type="InterPro" id="IPR000209">
    <property type="entry name" value="Peptidase_S8/S53_dom"/>
</dbReference>
<feature type="signal peptide" evidence="7">
    <location>
        <begin position="1"/>
        <end position="23"/>
    </location>
</feature>